<feature type="compositionally biased region" description="Low complexity" evidence="1">
    <location>
        <begin position="41"/>
        <end position="54"/>
    </location>
</feature>
<accession>A0ABQ5A8X5</accession>
<name>A0ABQ5A8X5_9ASTR</name>
<proteinExistence type="predicted"/>
<reference evidence="2" key="1">
    <citation type="journal article" date="2022" name="Int. J. Mol. Sci.">
        <title>Draft Genome of Tanacetum Coccineum: Genomic Comparison of Closely Related Tanacetum-Family Plants.</title>
        <authorList>
            <person name="Yamashiro T."/>
            <person name="Shiraishi A."/>
            <person name="Nakayama K."/>
            <person name="Satake H."/>
        </authorList>
    </citation>
    <scope>NUCLEOTIDE SEQUENCE</scope>
</reference>
<reference evidence="2" key="2">
    <citation type="submission" date="2022-01" db="EMBL/GenBank/DDBJ databases">
        <authorList>
            <person name="Yamashiro T."/>
            <person name="Shiraishi A."/>
            <person name="Satake H."/>
            <person name="Nakayama K."/>
        </authorList>
    </citation>
    <scope>NUCLEOTIDE SEQUENCE</scope>
</reference>
<evidence type="ECO:0000256" key="1">
    <source>
        <dbReference type="SAM" id="MobiDB-lite"/>
    </source>
</evidence>
<evidence type="ECO:0000313" key="2">
    <source>
        <dbReference type="EMBL" id="GJS98086.1"/>
    </source>
</evidence>
<dbReference type="Proteomes" id="UP001151760">
    <property type="component" value="Unassembled WGS sequence"/>
</dbReference>
<feature type="compositionally biased region" description="Polar residues" evidence="1">
    <location>
        <begin position="1"/>
        <end position="19"/>
    </location>
</feature>
<gene>
    <name evidence="2" type="ORF">Tco_0819256</name>
</gene>
<protein>
    <submittedName>
        <fullName evidence="2">Uncharacterized protein</fullName>
    </submittedName>
</protein>
<dbReference type="EMBL" id="BQNB010012015">
    <property type="protein sequence ID" value="GJS98086.1"/>
    <property type="molecule type" value="Genomic_DNA"/>
</dbReference>
<feature type="region of interest" description="Disordered" evidence="1">
    <location>
        <begin position="1"/>
        <end position="54"/>
    </location>
</feature>
<evidence type="ECO:0000313" key="3">
    <source>
        <dbReference type="Proteomes" id="UP001151760"/>
    </source>
</evidence>
<keyword evidence="3" id="KW-1185">Reference proteome</keyword>
<comment type="caution">
    <text evidence="2">The sequence shown here is derived from an EMBL/GenBank/DDBJ whole genome shotgun (WGS) entry which is preliminary data.</text>
</comment>
<sequence length="103" mass="11801">MSSPLYNPHSESSPINPLNNDDEFDPLWVQRMGRDMSKNKASSSTARSESSDATEAVLVDVLLNKWKNVATPLCSQRQESSSEIKERELEMEYLRRQNQVELE</sequence>
<organism evidence="2 3">
    <name type="scientific">Tanacetum coccineum</name>
    <dbReference type="NCBI Taxonomy" id="301880"/>
    <lineage>
        <taxon>Eukaryota</taxon>
        <taxon>Viridiplantae</taxon>
        <taxon>Streptophyta</taxon>
        <taxon>Embryophyta</taxon>
        <taxon>Tracheophyta</taxon>
        <taxon>Spermatophyta</taxon>
        <taxon>Magnoliopsida</taxon>
        <taxon>eudicotyledons</taxon>
        <taxon>Gunneridae</taxon>
        <taxon>Pentapetalae</taxon>
        <taxon>asterids</taxon>
        <taxon>campanulids</taxon>
        <taxon>Asterales</taxon>
        <taxon>Asteraceae</taxon>
        <taxon>Asteroideae</taxon>
        <taxon>Anthemideae</taxon>
        <taxon>Anthemidinae</taxon>
        <taxon>Tanacetum</taxon>
    </lineage>
</organism>